<dbReference type="AlphaFoldDB" id="A0AAV1UDG7"/>
<feature type="compositionally biased region" description="Basic and acidic residues" evidence="1">
    <location>
        <begin position="36"/>
        <end position="49"/>
    </location>
</feature>
<evidence type="ECO:0000313" key="3">
    <source>
        <dbReference type="Proteomes" id="UP001162060"/>
    </source>
</evidence>
<reference evidence="2" key="1">
    <citation type="submission" date="2024-01" db="EMBL/GenBank/DDBJ databases">
        <authorList>
            <person name="Webb A."/>
        </authorList>
    </citation>
    <scope>NUCLEOTIDE SEQUENCE</scope>
    <source>
        <strain evidence="2">Pm1</strain>
    </source>
</reference>
<organism evidence="2 3">
    <name type="scientific">Peronospora matthiolae</name>
    <dbReference type="NCBI Taxonomy" id="2874970"/>
    <lineage>
        <taxon>Eukaryota</taxon>
        <taxon>Sar</taxon>
        <taxon>Stramenopiles</taxon>
        <taxon>Oomycota</taxon>
        <taxon>Peronosporomycetes</taxon>
        <taxon>Peronosporales</taxon>
        <taxon>Peronosporaceae</taxon>
        <taxon>Peronospora</taxon>
    </lineage>
</organism>
<sequence length="141" mass="15553">MDRPGHLTEDEALSVFLGIEEVDDSSASSNAIQGDKQSEPDAPVRERIPRPANNSFPKRGAATAPTALGEMHNMDPSIISNPLDEEQQRILDQVESARRKLEILTTLQRNREYTFTPPDVVECIRQTAGRTLAGWDTGPEA</sequence>
<gene>
    <name evidence="2" type="ORF">PM001_LOCUS17814</name>
</gene>
<accession>A0AAV1UDG7</accession>
<proteinExistence type="predicted"/>
<comment type="caution">
    <text evidence="2">The sequence shown here is derived from an EMBL/GenBank/DDBJ whole genome shotgun (WGS) entry which is preliminary data.</text>
</comment>
<feature type="region of interest" description="Disordered" evidence="1">
    <location>
        <begin position="1"/>
        <end position="86"/>
    </location>
</feature>
<evidence type="ECO:0000256" key="1">
    <source>
        <dbReference type="SAM" id="MobiDB-lite"/>
    </source>
</evidence>
<protein>
    <submittedName>
        <fullName evidence="2">Uncharacterized protein</fullName>
    </submittedName>
</protein>
<name>A0AAV1UDG7_9STRA</name>
<dbReference type="Proteomes" id="UP001162060">
    <property type="component" value="Unassembled WGS sequence"/>
</dbReference>
<dbReference type="EMBL" id="CAKLBY020000190">
    <property type="protein sequence ID" value="CAK7932664.1"/>
    <property type="molecule type" value="Genomic_DNA"/>
</dbReference>
<evidence type="ECO:0000313" key="2">
    <source>
        <dbReference type="EMBL" id="CAK7932664.1"/>
    </source>
</evidence>